<dbReference type="InterPro" id="IPR001128">
    <property type="entry name" value="Cyt_P450"/>
</dbReference>
<keyword evidence="5" id="KW-1133">Transmembrane helix</keyword>
<name>A0A078AKE0_STYLE</name>
<dbReference type="InterPro" id="IPR036396">
    <property type="entry name" value="Cyt_P450_sf"/>
</dbReference>
<dbReference type="GO" id="GO:0005506">
    <property type="term" value="F:iron ion binding"/>
    <property type="evidence" value="ECO:0007669"/>
    <property type="project" value="InterPro"/>
</dbReference>
<dbReference type="GO" id="GO:0016705">
    <property type="term" value="F:oxidoreductase activity, acting on paired donors, with incorporation or reduction of molecular oxygen"/>
    <property type="evidence" value="ECO:0007669"/>
    <property type="project" value="InterPro"/>
</dbReference>
<dbReference type="PANTHER" id="PTHR24282">
    <property type="entry name" value="CYTOCHROME P450 FAMILY MEMBER"/>
    <property type="match status" value="1"/>
</dbReference>
<sequence length="503" mass="59379">MIYIIFGLAFAYLLYEKVFKFYYFYWYYKRQGIQTTDMPLPFVGNLLKLKKVFDTSDKYSMAPFEEYWKRQFGEILPPVFSDHRIPEGTVVFSDPLYVNDIFTTKSRYMEKHPKKHLSTAFYKDKINIMIGTAIDVTKHRVDQLKQQIKENGGSLEMSLNLFVQEVIDDVIQACVFGQKSLERKLQYNVYGEEKELSAGTCFRIAFHTQIDRYIKVFRQLTDFFDTIAVDKNEKLIFDNGKRLRTYVSQMVITRREEMKRPNFKSQGDFLTLLCEDSYFNDESIITECTTFLAAANVTNSITVTNAMFYLMRDRHILQKARHQCITQFKTTQEEIKEFSADQWKAVMNYDGQYPFTEQIILESLRIDPPVTMSTPHYFVEDTIINGVKVHKDSQWHINMTALHHNPNEWREPEKFIPERFDPESEYYLTPSGKKRHPMSFAPFFGGKRICLGKTFAQHILTSILTILINQLDYELADESLYHSKPSNTFLQQEFTYKVRAKEF</sequence>
<evidence type="ECO:0000256" key="5">
    <source>
        <dbReference type="ARBA" id="ARBA00022989"/>
    </source>
</evidence>
<evidence type="ECO:0000313" key="10">
    <source>
        <dbReference type="EMBL" id="CDW81283.1"/>
    </source>
</evidence>
<keyword evidence="7 9" id="KW-0408">Iron</keyword>
<dbReference type="InterPro" id="IPR002401">
    <property type="entry name" value="Cyt_P450_E_grp-I"/>
</dbReference>
<organism evidence="10 11">
    <name type="scientific">Stylonychia lemnae</name>
    <name type="common">Ciliate</name>
    <dbReference type="NCBI Taxonomy" id="5949"/>
    <lineage>
        <taxon>Eukaryota</taxon>
        <taxon>Sar</taxon>
        <taxon>Alveolata</taxon>
        <taxon>Ciliophora</taxon>
        <taxon>Intramacronucleata</taxon>
        <taxon>Spirotrichea</taxon>
        <taxon>Stichotrichia</taxon>
        <taxon>Sporadotrichida</taxon>
        <taxon>Oxytrichidae</taxon>
        <taxon>Stylonychinae</taxon>
        <taxon>Stylonychia</taxon>
    </lineage>
</organism>
<evidence type="ECO:0000256" key="4">
    <source>
        <dbReference type="ARBA" id="ARBA00022723"/>
    </source>
</evidence>
<protein>
    <submittedName>
        <fullName evidence="10">Cytochrome family subfamily polypeptide 55</fullName>
    </submittedName>
</protein>
<comment type="cofactor">
    <cofactor evidence="9">
        <name>heme</name>
        <dbReference type="ChEBI" id="CHEBI:30413"/>
    </cofactor>
</comment>
<evidence type="ECO:0000256" key="3">
    <source>
        <dbReference type="ARBA" id="ARBA00022692"/>
    </source>
</evidence>
<dbReference type="OrthoDB" id="1470350at2759"/>
<evidence type="ECO:0000256" key="8">
    <source>
        <dbReference type="ARBA" id="ARBA00023136"/>
    </source>
</evidence>
<feature type="binding site" description="axial binding residue" evidence="9">
    <location>
        <position position="450"/>
    </location>
    <ligand>
        <name>heme</name>
        <dbReference type="ChEBI" id="CHEBI:30413"/>
    </ligand>
    <ligandPart>
        <name>Fe</name>
        <dbReference type="ChEBI" id="CHEBI:18248"/>
    </ligandPart>
</feature>
<dbReference type="Pfam" id="PF00067">
    <property type="entry name" value="p450"/>
    <property type="match status" value="1"/>
</dbReference>
<dbReference type="PANTHER" id="PTHR24282:SF211">
    <property type="entry name" value="CYTOCHROME P450-RELATED"/>
    <property type="match status" value="1"/>
</dbReference>
<keyword evidence="4 9" id="KW-0479">Metal-binding</keyword>
<dbReference type="AlphaFoldDB" id="A0A078AKE0"/>
<evidence type="ECO:0000256" key="2">
    <source>
        <dbReference type="ARBA" id="ARBA00022617"/>
    </source>
</evidence>
<keyword evidence="11" id="KW-1185">Reference proteome</keyword>
<keyword evidence="2 9" id="KW-0349">Heme</keyword>
<dbReference type="Proteomes" id="UP000039865">
    <property type="component" value="Unassembled WGS sequence"/>
</dbReference>
<dbReference type="GO" id="GO:0020037">
    <property type="term" value="F:heme binding"/>
    <property type="evidence" value="ECO:0007669"/>
    <property type="project" value="InterPro"/>
</dbReference>
<dbReference type="Gene3D" id="1.10.630.10">
    <property type="entry name" value="Cytochrome P450"/>
    <property type="match status" value="1"/>
</dbReference>
<dbReference type="CDD" id="cd00302">
    <property type="entry name" value="cytochrome_P450"/>
    <property type="match status" value="1"/>
</dbReference>
<dbReference type="InParanoid" id="A0A078AKE0"/>
<keyword evidence="6" id="KW-0560">Oxidoreductase</keyword>
<keyword evidence="3" id="KW-0812">Transmembrane</keyword>
<dbReference type="InterPro" id="IPR050665">
    <property type="entry name" value="Cytochrome_P450_Monooxygen"/>
</dbReference>
<evidence type="ECO:0000256" key="6">
    <source>
        <dbReference type="ARBA" id="ARBA00023002"/>
    </source>
</evidence>
<reference evidence="10 11" key="1">
    <citation type="submission" date="2014-06" db="EMBL/GenBank/DDBJ databases">
        <authorList>
            <person name="Swart Estienne"/>
        </authorList>
    </citation>
    <scope>NUCLEOTIDE SEQUENCE [LARGE SCALE GENOMIC DNA]</scope>
    <source>
        <strain evidence="10 11">130c</strain>
    </source>
</reference>
<dbReference type="PRINTS" id="PR00463">
    <property type="entry name" value="EP450I"/>
</dbReference>
<gene>
    <name evidence="10" type="primary">Contig19818.g21016</name>
    <name evidence="10" type="ORF">STYLEM_10296</name>
</gene>
<dbReference type="GO" id="GO:0016020">
    <property type="term" value="C:membrane"/>
    <property type="evidence" value="ECO:0007669"/>
    <property type="project" value="UniProtKB-SubCell"/>
</dbReference>
<comment type="subcellular location">
    <subcellularLocation>
        <location evidence="1">Membrane</location>
    </subcellularLocation>
</comment>
<keyword evidence="8" id="KW-0472">Membrane</keyword>
<evidence type="ECO:0000256" key="7">
    <source>
        <dbReference type="ARBA" id="ARBA00023004"/>
    </source>
</evidence>
<proteinExistence type="predicted"/>
<dbReference type="SUPFAM" id="SSF48264">
    <property type="entry name" value="Cytochrome P450"/>
    <property type="match status" value="1"/>
</dbReference>
<evidence type="ECO:0000256" key="9">
    <source>
        <dbReference type="PIRSR" id="PIRSR602401-1"/>
    </source>
</evidence>
<dbReference type="GO" id="GO:0004497">
    <property type="term" value="F:monooxygenase activity"/>
    <property type="evidence" value="ECO:0007669"/>
    <property type="project" value="InterPro"/>
</dbReference>
<dbReference type="EMBL" id="CCKQ01009777">
    <property type="protein sequence ID" value="CDW81283.1"/>
    <property type="molecule type" value="Genomic_DNA"/>
</dbReference>
<evidence type="ECO:0000313" key="11">
    <source>
        <dbReference type="Proteomes" id="UP000039865"/>
    </source>
</evidence>
<accession>A0A078AKE0</accession>
<evidence type="ECO:0000256" key="1">
    <source>
        <dbReference type="ARBA" id="ARBA00004370"/>
    </source>
</evidence>